<comment type="similarity">
    <text evidence="1">Belongs to the short-chain dehydrogenases/reductases (SDR) family.</text>
</comment>
<evidence type="ECO:0000256" key="1">
    <source>
        <dbReference type="ARBA" id="ARBA00006484"/>
    </source>
</evidence>
<protein>
    <submittedName>
        <fullName evidence="3">Protein dltE</fullName>
    </submittedName>
</protein>
<reference evidence="3 4" key="1">
    <citation type="journal article" date="2009" name="BMC Evol. Biol.">
        <title>Genomic taxonomy of Vibrios.</title>
        <authorList>
            <person name="Thompson C.C."/>
            <person name="Vicente A.C."/>
            <person name="Souza R.C."/>
            <person name="Vasconcelos A.T."/>
            <person name="Vesth T."/>
            <person name="Alves N.Jr."/>
            <person name="Ussery D.W."/>
            <person name="Iida T."/>
            <person name="Thompson F.L."/>
        </authorList>
    </citation>
    <scope>NUCLEOTIDE SEQUENCE [LARGE SCALE GENOMIC DNA]</scope>
    <source>
        <strain evidence="3 4">VM603</strain>
    </source>
</reference>
<comment type="caution">
    <text evidence="3">The sequence shown here is derived from an EMBL/GenBank/DDBJ whole genome shotgun (WGS) entry which is preliminary data.</text>
</comment>
<dbReference type="EMBL" id="ACYU01000074">
    <property type="protein sequence ID" value="EEW07127.1"/>
    <property type="molecule type" value="Genomic_DNA"/>
</dbReference>
<sequence>MQMSKTVLITGGTRGVGKALVSKCLSLGYTVISTGSNDRTINAAKLSSPSVRWICCDLSDKASIKLLAEVINGKPLDMVIHNAGVQQARDLFDPANDDLSVAVETQINFNAPIELTQLLFRNVESVKGTWVYVTSGLAIAPKQSSPIYCANKAGLRAFCKSFNGQIKLKGSEIKVCEAILPLVDTDMTRGRGRGKISAEQAANEIIQGALDGKKEIHIGKMKLLMQARRIFPNLIENIMLKV</sequence>
<dbReference type="Proteomes" id="UP000004827">
    <property type="component" value="Unassembled WGS sequence"/>
</dbReference>
<dbReference type="PANTHER" id="PTHR44196">
    <property type="entry name" value="DEHYDROGENASE/REDUCTASE SDR FAMILY MEMBER 7B"/>
    <property type="match status" value="1"/>
</dbReference>
<accession>D2YDR4</accession>
<dbReference type="Gene3D" id="3.40.50.720">
    <property type="entry name" value="NAD(P)-binding Rossmann-like Domain"/>
    <property type="match status" value="1"/>
</dbReference>
<evidence type="ECO:0000256" key="2">
    <source>
        <dbReference type="ARBA" id="ARBA00023002"/>
    </source>
</evidence>
<organism evidence="3 4">
    <name type="scientific">Vibrio mimicus VM603</name>
    <dbReference type="NCBI Taxonomy" id="671074"/>
    <lineage>
        <taxon>Bacteria</taxon>
        <taxon>Pseudomonadati</taxon>
        <taxon>Pseudomonadota</taxon>
        <taxon>Gammaproteobacteria</taxon>
        <taxon>Vibrionales</taxon>
        <taxon>Vibrionaceae</taxon>
        <taxon>Vibrio</taxon>
    </lineage>
</organism>
<dbReference type="InterPro" id="IPR036291">
    <property type="entry name" value="NAD(P)-bd_dom_sf"/>
</dbReference>
<dbReference type="PANTHER" id="PTHR44196:SF1">
    <property type="entry name" value="DEHYDROGENASE_REDUCTASE SDR FAMILY MEMBER 7B"/>
    <property type="match status" value="1"/>
</dbReference>
<dbReference type="InterPro" id="IPR002347">
    <property type="entry name" value="SDR_fam"/>
</dbReference>
<dbReference type="GO" id="GO:0016491">
    <property type="term" value="F:oxidoreductase activity"/>
    <property type="evidence" value="ECO:0007669"/>
    <property type="project" value="UniProtKB-KW"/>
</dbReference>
<dbReference type="PRINTS" id="PR00081">
    <property type="entry name" value="GDHRDH"/>
</dbReference>
<dbReference type="SUPFAM" id="SSF51735">
    <property type="entry name" value="NAD(P)-binding Rossmann-fold domains"/>
    <property type="match status" value="1"/>
</dbReference>
<evidence type="ECO:0000313" key="4">
    <source>
        <dbReference type="Proteomes" id="UP000004827"/>
    </source>
</evidence>
<dbReference type="Pfam" id="PF00106">
    <property type="entry name" value="adh_short"/>
    <property type="match status" value="1"/>
</dbReference>
<dbReference type="AlphaFoldDB" id="D2YDR4"/>
<keyword evidence="2" id="KW-0560">Oxidoreductase</keyword>
<name>D2YDR4_VIBMI</name>
<evidence type="ECO:0000313" key="3">
    <source>
        <dbReference type="EMBL" id="EEW07127.1"/>
    </source>
</evidence>
<dbReference type="GO" id="GO:0016020">
    <property type="term" value="C:membrane"/>
    <property type="evidence" value="ECO:0007669"/>
    <property type="project" value="TreeGrafter"/>
</dbReference>
<proteinExistence type="inferred from homology"/>
<gene>
    <name evidence="3" type="primary">dltE</name>
    <name evidence="3" type="ORF">VMB_16610</name>
</gene>